<keyword evidence="8" id="KW-0325">Glycoprotein</keyword>
<evidence type="ECO:0000256" key="4">
    <source>
        <dbReference type="ARBA" id="ARBA00022729"/>
    </source>
</evidence>
<organism evidence="17 18">
    <name type="scientific">Zasmidium cellare</name>
    <name type="common">Wine cellar mold</name>
    <name type="synonym">Racodium cellare</name>
    <dbReference type="NCBI Taxonomy" id="395010"/>
    <lineage>
        <taxon>Eukaryota</taxon>
        <taxon>Fungi</taxon>
        <taxon>Dikarya</taxon>
        <taxon>Ascomycota</taxon>
        <taxon>Pezizomycotina</taxon>
        <taxon>Dothideomycetes</taxon>
        <taxon>Dothideomycetidae</taxon>
        <taxon>Mycosphaerellales</taxon>
        <taxon>Mycosphaerellaceae</taxon>
        <taxon>Zasmidium</taxon>
    </lineage>
</organism>
<sequence>MLLNGYIAALLLLCSTVSATWTAYKEYISTLPKHLSKRPSPRPESSFNPNEPWKPLPPSPPRHKTCYVKSHDDLKTDDSKYILNALHECNNGGHVVFPQGTTYVVGTALDLQFLKHIDIDIQAYIQFTNDTTYWQSHAFNQTFQNATTFFQLGGTDVNIYGGGMLDGNGQVWYDLYAEDIYILRPILVGVIGLHGGSISNLRWRYSPQWYSLTATSTDVVFSGIDVSGYSQSENEAKNTDGWDTYRSSNIVIQDSVINNGDDCVSFKPNSTEILVQNLQCNGSHGISVGSLGQYVGETDIVENVLVQNITMSNASDMARIKVWPGSAAALSGDLQGGGGTGRVSNIIYTDMTISNVDYAVEVTQCYGQKNFTLCNEYPSKLSIEGVKISGLKGSTSAKYEPMKILTILLKSPNTRESVSPSANPAAAYSFCAPIAMIQSTAIKDQLNALHKHIIAAATKSPEKKQRTMATMLTAVAQMGRSSERDGPDDAMVVLVRFLFGGGSRNVL</sequence>
<dbReference type="Gene3D" id="2.160.20.10">
    <property type="entry name" value="Single-stranded right-handed beta-helix, Pectin lyase-like"/>
    <property type="match status" value="1"/>
</dbReference>
<evidence type="ECO:0000256" key="16">
    <source>
        <dbReference type="SAM" id="SignalP"/>
    </source>
</evidence>
<comment type="catalytic activity">
    <reaction evidence="12">
        <text>[(1-&gt;4)-alpha-D-galacturonosyl](n) + H2O = alpha-D-galacturonate + [(1-&gt;4)-alpha-D-galacturonosyl](n-1)</text>
        <dbReference type="Rhea" id="RHEA:14117"/>
        <dbReference type="Rhea" id="RHEA-COMP:14570"/>
        <dbReference type="Rhea" id="RHEA-COMP:14572"/>
        <dbReference type="ChEBI" id="CHEBI:15377"/>
        <dbReference type="ChEBI" id="CHEBI:58658"/>
        <dbReference type="ChEBI" id="CHEBI:140523"/>
        <dbReference type="EC" id="3.2.1.67"/>
    </reaction>
</comment>
<dbReference type="InterPro" id="IPR011050">
    <property type="entry name" value="Pectin_lyase_fold/virulence"/>
</dbReference>
<name>A0ABR0EUJ2_ZASCE</name>
<evidence type="ECO:0000256" key="9">
    <source>
        <dbReference type="ARBA" id="ARBA00023295"/>
    </source>
</evidence>
<dbReference type="Pfam" id="PF00295">
    <property type="entry name" value="Glyco_hydro_28"/>
    <property type="match status" value="1"/>
</dbReference>
<evidence type="ECO:0000313" key="18">
    <source>
        <dbReference type="Proteomes" id="UP001305779"/>
    </source>
</evidence>
<evidence type="ECO:0000256" key="12">
    <source>
        <dbReference type="ARBA" id="ARBA00048766"/>
    </source>
</evidence>
<accession>A0ABR0EUJ2</accession>
<feature type="active site" evidence="13">
    <location>
        <position position="284"/>
    </location>
</feature>
<evidence type="ECO:0000256" key="1">
    <source>
        <dbReference type="ARBA" id="ARBA00004613"/>
    </source>
</evidence>
<keyword evidence="4 16" id="KW-0732">Signal</keyword>
<evidence type="ECO:0000256" key="8">
    <source>
        <dbReference type="ARBA" id="ARBA00023180"/>
    </source>
</evidence>
<evidence type="ECO:0000256" key="3">
    <source>
        <dbReference type="ARBA" id="ARBA00022525"/>
    </source>
</evidence>
<feature type="region of interest" description="Disordered" evidence="15">
    <location>
        <begin position="33"/>
        <end position="62"/>
    </location>
</feature>
<evidence type="ECO:0000256" key="6">
    <source>
        <dbReference type="ARBA" id="ARBA00022801"/>
    </source>
</evidence>
<feature type="chain" id="PRO_5045596493" description="galacturonan 1,4-alpha-galacturonidase" evidence="16">
    <location>
        <begin position="20"/>
        <end position="507"/>
    </location>
</feature>
<gene>
    <name evidence="17" type="ORF">PRZ48_005419</name>
</gene>
<feature type="signal peptide" evidence="16">
    <location>
        <begin position="1"/>
        <end position="19"/>
    </location>
</feature>
<evidence type="ECO:0000256" key="14">
    <source>
        <dbReference type="RuleBase" id="RU361169"/>
    </source>
</evidence>
<comment type="similarity">
    <text evidence="2 14">Belongs to the glycosyl hydrolase 28 family.</text>
</comment>
<dbReference type="InterPro" id="IPR000743">
    <property type="entry name" value="Glyco_hydro_28"/>
</dbReference>
<evidence type="ECO:0000256" key="11">
    <source>
        <dbReference type="ARBA" id="ARBA00038933"/>
    </source>
</evidence>
<keyword evidence="3" id="KW-0964">Secreted</keyword>
<dbReference type="EC" id="3.2.1.67" evidence="11"/>
<keyword evidence="5" id="KW-0677">Repeat</keyword>
<dbReference type="InterPro" id="IPR012334">
    <property type="entry name" value="Pectin_lyas_fold"/>
</dbReference>
<keyword evidence="10" id="KW-0961">Cell wall biogenesis/degradation</keyword>
<evidence type="ECO:0000256" key="7">
    <source>
        <dbReference type="ARBA" id="ARBA00023157"/>
    </source>
</evidence>
<dbReference type="SUPFAM" id="SSF51126">
    <property type="entry name" value="Pectin lyase-like"/>
    <property type="match status" value="1"/>
</dbReference>
<protein>
    <recommendedName>
        <fullName evidence="11">galacturonan 1,4-alpha-galacturonidase</fullName>
        <ecNumber evidence="11">3.2.1.67</ecNumber>
    </recommendedName>
</protein>
<evidence type="ECO:0000256" key="15">
    <source>
        <dbReference type="SAM" id="MobiDB-lite"/>
    </source>
</evidence>
<evidence type="ECO:0000313" key="17">
    <source>
        <dbReference type="EMBL" id="KAK4504503.1"/>
    </source>
</evidence>
<evidence type="ECO:0000256" key="10">
    <source>
        <dbReference type="ARBA" id="ARBA00023316"/>
    </source>
</evidence>
<dbReference type="PANTHER" id="PTHR31736">
    <property type="match status" value="1"/>
</dbReference>
<keyword evidence="18" id="KW-1185">Reference proteome</keyword>
<reference evidence="17 18" key="1">
    <citation type="journal article" date="2023" name="G3 (Bethesda)">
        <title>A chromosome-level genome assembly of Zasmidium syzygii isolated from banana leaves.</title>
        <authorList>
            <person name="van Westerhoven A.C."/>
            <person name="Mehrabi R."/>
            <person name="Talebi R."/>
            <person name="Steentjes M.B.F."/>
            <person name="Corcolon B."/>
            <person name="Chong P.A."/>
            <person name="Kema G.H.J."/>
            <person name="Seidl M.F."/>
        </authorList>
    </citation>
    <scope>NUCLEOTIDE SEQUENCE [LARGE SCALE GENOMIC DNA]</scope>
    <source>
        <strain evidence="17 18">P124</strain>
    </source>
</reference>
<dbReference type="Proteomes" id="UP001305779">
    <property type="component" value="Unassembled WGS sequence"/>
</dbReference>
<keyword evidence="6 14" id="KW-0378">Hydrolase</keyword>
<dbReference type="PROSITE" id="PS00502">
    <property type="entry name" value="POLYGALACTURONASE"/>
    <property type="match status" value="1"/>
</dbReference>
<proteinExistence type="inferred from homology"/>
<evidence type="ECO:0000256" key="2">
    <source>
        <dbReference type="ARBA" id="ARBA00008834"/>
    </source>
</evidence>
<comment type="caution">
    <text evidence="17">The sequence shown here is derived from an EMBL/GenBank/DDBJ whole genome shotgun (WGS) entry which is preliminary data.</text>
</comment>
<dbReference type="PANTHER" id="PTHR31736:SF14">
    <property type="entry name" value="EXOPOLYGALACTURONASE X-1-RELATED"/>
    <property type="match status" value="1"/>
</dbReference>
<evidence type="ECO:0000256" key="5">
    <source>
        <dbReference type="ARBA" id="ARBA00022737"/>
    </source>
</evidence>
<evidence type="ECO:0000256" key="13">
    <source>
        <dbReference type="PROSITE-ProRule" id="PRU10052"/>
    </source>
</evidence>
<comment type="subcellular location">
    <subcellularLocation>
        <location evidence="1">Secreted</location>
    </subcellularLocation>
</comment>
<dbReference type="EMBL" id="JAXOVC010000003">
    <property type="protein sequence ID" value="KAK4504503.1"/>
    <property type="molecule type" value="Genomic_DNA"/>
</dbReference>
<keyword evidence="9 14" id="KW-0326">Glycosidase</keyword>
<keyword evidence="7" id="KW-1015">Disulfide bond</keyword>